<evidence type="ECO:0008006" key="3">
    <source>
        <dbReference type="Google" id="ProtNLM"/>
    </source>
</evidence>
<dbReference type="Proteomes" id="UP000599109">
    <property type="component" value="Unassembled WGS sequence"/>
</dbReference>
<dbReference type="EMBL" id="JAEQNE010000002">
    <property type="protein sequence ID" value="MBL0391219.1"/>
    <property type="molecule type" value="Genomic_DNA"/>
</dbReference>
<organism evidence="1 2">
    <name type="scientific">Ramlibacter monticola</name>
    <dbReference type="NCBI Taxonomy" id="1926872"/>
    <lineage>
        <taxon>Bacteria</taxon>
        <taxon>Pseudomonadati</taxon>
        <taxon>Pseudomonadota</taxon>
        <taxon>Betaproteobacteria</taxon>
        <taxon>Burkholderiales</taxon>
        <taxon>Comamonadaceae</taxon>
        <taxon>Ramlibacter</taxon>
    </lineage>
</organism>
<protein>
    <recommendedName>
        <fullName evidence="3">Lipoprotein</fullName>
    </recommendedName>
</protein>
<dbReference type="PROSITE" id="PS51257">
    <property type="entry name" value="PROKAR_LIPOPROTEIN"/>
    <property type="match status" value="1"/>
</dbReference>
<comment type="caution">
    <text evidence="1">The sequence shown here is derived from an EMBL/GenBank/DDBJ whole genome shotgun (WGS) entry which is preliminary data.</text>
</comment>
<evidence type="ECO:0000313" key="2">
    <source>
        <dbReference type="Proteomes" id="UP000599109"/>
    </source>
</evidence>
<evidence type="ECO:0000313" key="1">
    <source>
        <dbReference type="EMBL" id="MBL0391219.1"/>
    </source>
</evidence>
<sequence>MARQITRRGSPIELSIGMLKATVMSAAAAALLSGCSTLFEGKYDFRDGWRRGKVERIVSGEAVQQPRYWRCTRGLSPGELAGHRYVILTYQVPSRGGVRRHLVTLPPDLNLHPGQLVYVNAFLCQDAMAVPAGLPHAEPAEGRG</sequence>
<name>A0A937CT25_9BURK</name>
<dbReference type="AlphaFoldDB" id="A0A937CT25"/>
<proteinExistence type="predicted"/>
<keyword evidence="2" id="KW-1185">Reference proteome</keyword>
<reference evidence="1 2" key="1">
    <citation type="journal article" date="2017" name="Int. J. Syst. Evol. Microbiol.">
        <title>Ramlibacter monticola sp. nov., isolated from forest soil.</title>
        <authorList>
            <person name="Chaudhary D.K."/>
            <person name="Kim J."/>
        </authorList>
    </citation>
    <scope>NUCLEOTIDE SEQUENCE [LARGE SCALE GENOMIC DNA]</scope>
    <source>
        <strain evidence="1 2">KACC 19175</strain>
    </source>
</reference>
<gene>
    <name evidence="1" type="ORF">JJ685_08720</name>
</gene>
<accession>A0A937CT25</accession>
<dbReference type="RefSeq" id="WP_201673863.1">
    <property type="nucleotide sequence ID" value="NZ_JAEQNE010000002.1"/>
</dbReference>